<evidence type="ECO:0000259" key="1">
    <source>
        <dbReference type="Pfam" id="PF13629"/>
    </source>
</evidence>
<dbReference type="InterPro" id="IPR032789">
    <property type="entry name" value="T2SS-T3SS_pil_N"/>
</dbReference>
<feature type="domain" description="Pilus formation protein N-terminal" evidence="1">
    <location>
        <begin position="44"/>
        <end position="113"/>
    </location>
</feature>
<dbReference type="OrthoDB" id="9815749at2"/>
<comment type="caution">
    <text evidence="2">The sequence shown here is derived from an EMBL/GenBank/DDBJ whole genome shotgun (WGS) entry which is preliminary data.</text>
</comment>
<proteinExistence type="predicted"/>
<dbReference type="AlphaFoldDB" id="A0A4Q2UBR2"/>
<dbReference type="Pfam" id="PF13629">
    <property type="entry name" value="T2SS-T3SS_pil_N"/>
    <property type="match status" value="1"/>
</dbReference>
<dbReference type="EMBL" id="QYBB01000001">
    <property type="protein sequence ID" value="RYC34042.1"/>
    <property type="molecule type" value="Genomic_DNA"/>
</dbReference>
<gene>
    <name evidence="2" type="ORF">D3273_01975</name>
</gene>
<evidence type="ECO:0000313" key="2">
    <source>
        <dbReference type="EMBL" id="RYC34042.1"/>
    </source>
</evidence>
<dbReference type="Proteomes" id="UP000290759">
    <property type="component" value="Unassembled WGS sequence"/>
</dbReference>
<protein>
    <submittedName>
        <fullName evidence="2">Pilus assembly protein</fullName>
    </submittedName>
</protein>
<reference evidence="2 3" key="2">
    <citation type="submission" date="2019-02" db="EMBL/GenBank/DDBJ databases">
        <title>'Lichenibacterium ramalinii' gen. nov. sp. nov., 'Lichenibacterium minor' gen. nov. sp. nov.</title>
        <authorList>
            <person name="Pankratov T."/>
        </authorList>
    </citation>
    <scope>NUCLEOTIDE SEQUENCE [LARGE SCALE GENOMIC DNA]</scope>
    <source>
        <strain evidence="2 3">RmlP026</strain>
    </source>
</reference>
<reference evidence="2 3" key="1">
    <citation type="submission" date="2018-12" db="EMBL/GenBank/DDBJ databases">
        <authorList>
            <person name="Grouzdev D.S."/>
            <person name="Krutkina M.S."/>
        </authorList>
    </citation>
    <scope>NUCLEOTIDE SEQUENCE [LARGE SCALE GENOMIC DNA]</scope>
    <source>
        <strain evidence="2 3">RmlP026</strain>
    </source>
</reference>
<sequence length="174" mass="18400">MACANPEMKGTTMRLRPAPSSSGPIGLAAMALLAIAVPASAAERFVNVQLDQAQIMRYPDATETVVVGNPIVVDVTMLRNAGEIILTGKGFGETNLLFLDGRGTLLEEARLRVREAPTTLVVQHGADRQTYACHPRCQPTVTLGDSSIFLQRSATDIQTRNALASGAASNGPAR</sequence>
<organism evidence="2 3">
    <name type="scientific">Lichenibacterium minor</name>
    <dbReference type="NCBI Taxonomy" id="2316528"/>
    <lineage>
        <taxon>Bacteria</taxon>
        <taxon>Pseudomonadati</taxon>
        <taxon>Pseudomonadota</taxon>
        <taxon>Alphaproteobacteria</taxon>
        <taxon>Hyphomicrobiales</taxon>
        <taxon>Lichenihabitantaceae</taxon>
        <taxon>Lichenibacterium</taxon>
    </lineage>
</organism>
<name>A0A4Q2UBR2_9HYPH</name>
<evidence type="ECO:0000313" key="3">
    <source>
        <dbReference type="Proteomes" id="UP000290759"/>
    </source>
</evidence>
<accession>A0A4Q2UBR2</accession>
<keyword evidence="3" id="KW-1185">Reference proteome</keyword>